<dbReference type="EC" id="3.1.21.3" evidence="4"/>
<proteinExistence type="predicted"/>
<evidence type="ECO:0000256" key="3">
    <source>
        <dbReference type="SAM" id="Coils"/>
    </source>
</evidence>
<dbReference type="SUPFAM" id="SSF116734">
    <property type="entry name" value="DNA methylase specificity domain"/>
    <property type="match status" value="1"/>
</dbReference>
<dbReference type="REBASE" id="47912">
    <property type="entry name" value="S3.MsuILORF799P"/>
</dbReference>
<evidence type="ECO:0000256" key="1">
    <source>
        <dbReference type="ARBA" id="ARBA00022747"/>
    </source>
</evidence>
<accession>F0QS55</accession>
<dbReference type="RefSeq" id="WP_013610144.1">
    <property type="nucleotide sequence ID" value="NC_015155.1"/>
</dbReference>
<dbReference type="Proteomes" id="UP000007484">
    <property type="component" value="Chromosome"/>
</dbReference>
<reference evidence="4 5" key="1">
    <citation type="journal article" date="2011" name="J. Bacteriol.">
        <title>Complete genome sequences of two hemotropic Mycoplasmas, Mycoplasma haemofelis strain Ohio2 and Mycoplasma suis strain Illinois.</title>
        <authorList>
            <person name="Messick J.B."/>
            <person name="Santos A.P."/>
            <person name="Guimaraes A.M."/>
        </authorList>
    </citation>
    <scope>NUCLEOTIDE SEQUENCE [LARGE SCALE GENOMIC DNA]</scope>
    <source>
        <strain evidence="4 5">Illinois</strain>
    </source>
</reference>
<dbReference type="AlphaFoldDB" id="F0QS55"/>
<dbReference type="EMBL" id="CP002525">
    <property type="protein sequence ID" value="ADX98325.1"/>
    <property type="molecule type" value="Genomic_DNA"/>
</dbReference>
<dbReference type="Gene3D" id="3.90.220.20">
    <property type="entry name" value="DNA methylase specificity domains"/>
    <property type="match status" value="1"/>
</dbReference>
<evidence type="ECO:0000256" key="2">
    <source>
        <dbReference type="ARBA" id="ARBA00023125"/>
    </source>
</evidence>
<dbReference type="InterPro" id="IPR044946">
    <property type="entry name" value="Restrct_endonuc_typeI_TRD_sf"/>
</dbReference>
<sequence length="123" mass="14374">MFAILVTRMGKFIARVCKGKFEVSDGCFLVVPKVKNQIYFLLEAINLIIFELHKNCPGVKVLKEFEFKPTVIAIPEEKLLEKFNNICENIQLKIENLQKNIERLEKIKNDLFKMIFSRKIAIN</sequence>
<evidence type="ECO:0000313" key="5">
    <source>
        <dbReference type="Proteomes" id="UP000007484"/>
    </source>
</evidence>
<keyword evidence="2" id="KW-0238">DNA-binding</keyword>
<keyword evidence="1" id="KW-0680">Restriction system</keyword>
<dbReference type="HOGENOM" id="CLU_122814_0_0_14"/>
<protein>
    <submittedName>
        <fullName evidence="4">Putative type I restriction-modification system specificity subunit</fullName>
        <ecNumber evidence="4">3.1.21.3</ecNumber>
    </submittedName>
</protein>
<gene>
    <name evidence="4" type="ordered locus">MSU_0804</name>
</gene>
<dbReference type="GO" id="GO:0009307">
    <property type="term" value="P:DNA restriction-modification system"/>
    <property type="evidence" value="ECO:0007669"/>
    <property type="project" value="UniProtKB-KW"/>
</dbReference>
<dbReference type="GO" id="GO:0003677">
    <property type="term" value="F:DNA binding"/>
    <property type="evidence" value="ECO:0007669"/>
    <property type="project" value="UniProtKB-KW"/>
</dbReference>
<dbReference type="STRING" id="768700.MSU_0804"/>
<keyword evidence="5" id="KW-1185">Reference proteome</keyword>
<dbReference type="GO" id="GO:0009035">
    <property type="term" value="F:type I site-specific deoxyribonuclease activity"/>
    <property type="evidence" value="ECO:0007669"/>
    <property type="project" value="UniProtKB-EC"/>
</dbReference>
<feature type="coiled-coil region" evidence="3">
    <location>
        <begin position="80"/>
        <end position="114"/>
    </location>
</feature>
<dbReference type="REBASE" id="32966">
    <property type="entry name" value="S5.MsuILORFFP"/>
</dbReference>
<evidence type="ECO:0000313" key="4">
    <source>
        <dbReference type="EMBL" id="ADX98325.1"/>
    </source>
</evidence>
<organism evidence="4 5">
    <name type="scientific">Mycoplasma suis (strain Illinois)</name>
    <dbReference type="NCBI Taxonomy" id="768700"/>
    <lineage>
        <taxon>Bacteria</taxon>
        <taxon>Bacillati</taxon>
        <taxon>Mycoplasmatota</taxon>
        <taxon>Mollicutes</taxon>
        <taxon>Mycoplasmataceae</taxon>
        <taxon>Mycoplasma</taxon>
    </lineage>
</organism>
<dbReference type="Gene3D" id="1.10.287.1120">
    <property type="entry name" value="Bipartite methylase S protein"/>
    <property type="match status" value="1"/>
</dbReference>
<dbReference type="KEGG" id="mss:MSU_0804"/>
<name>F0QS55_MYCSL</name>
<keyword evidence="3" id="KW-0175">Coiled coil</keyword>
<keyword evidence="4" id="KW-0378">Hydrolase</keyword>